<evidence type="ECO:0000259" key="3">
    <source>
        <dbReference type="Pfam" id="PF03629"/>
    </source>
</evidence>
<evidence type="ECO:0000313" key="5">
    <source>
        <dbReference type="Proteomes" id="UP000238034"/>
    </source>
</evidence>
<proteinExistence type="predicted"/>
<accession>A0A2T0UBT9</accession>
<dbReference type="Proteomes" id="UP000238034">
    <property type="component" value="Unassembled WGS sequence"/>
</dbReference>
<name>A0A2T0UBT9_9SPHI</name>
<dbReference type="SUPFAM" id="SSF52266">
    <property type="entry name" value="SGNH hydrolase"/>
    <property type="match status" value="1"/>
</dbReference>
<dbReference type="Gene3D" id="2.60.40.10">
    <property type="entry name" value="Immunoglobulins"/>
    <property type="match status" value="1"/>
</dbReference>
<comment type="caution">
    <text evidence="4">The sequence shown here is derived from an EMBL/GenBank/DDBJ whole genome shotgun (WGS) entry which is preliminary data.</text>
</comment>
<dbReference type="SUPFAM" id="SSF49785">
    <property type="entry name" value="Galactose-binding domain-like"/>
    <property type="match status" value="1"/>
</dbReference>
<dbReference type="InterPro" id="IPR008979">
    <property type="entry name" value="Galactose-bd-like_sf"/>
</dbReference>
<feature type="domain" description="Sialate O-acetylesterase" evidence="3">
    <location>
        <begin position="111"/>
        <end position="239"/>
    </location>
</feature>
<keyword evidence="2" id="KW-0732">Signal</keyword>
<dbReference type="Pfam" id="PF03629">
    <property type="entry name" value="SASA"/>
    <property type="match status" value="2"/>
</dbReference>
<reference evidence="4 5" key="1">
    <citation type="submission" date="2018-03" db="EMBL/GenBank/DDBJ databases">
        <title>Genomic Encyclopedia of Type Strains, Phase III (KMG-III): the genomes of soil and plant-associated and newly described type strains.</title>
        <authorList>
            <person name="Whitman W."/>
        </authorList>
    </citation>
    <scope>NUCLEOTIDE SEQUENCE [LARGE SCALE GENOMIC DNA]</scope>
    <source>
        <strain evidence="4 5">CGMCC 1.9313</strain>
    </source>
</reference>
<organism evidence="4 5">
    <name type="scientific">Arcticibacter pallidicorallinus</name>
    <dbReference type="NCBI Taxonomy" id="1259464"/>
    <lineage>
        <taxon>Bacteria</taxon>
        <taxon>Pseudomonadati</taxon>
        <taxon>Bacteroidota</taxon>
        <taxon>Sphingobacteriia</taxon>
        <taxon>Sphingobacteriales</taxon>
        <taxon>Sphingobacteriaceae</taxon>
        <taxon>Arcticibacter</taxon>
    </lineage>
</organism>
<keyword evidence="1" id="KW-0378">Hydrolase</keyword>
<protein>
    <submittedName>
        <fullName evidence="4">Sialate O-acetylesterase</fullName>
    </submittedName>
</protein>
<evidence type="ECO:0000256" key="1">
    <source>
        <dbReference type="ARBA" id="ARBA00022801"/>
    </source>
</evidence>
<dbReference type="InterPro" id="IPR039329">
    <property type="entry name" value="SIAE"/>
</dbReference>
<dbReference type="PANTHER" id="PTHR22901">
    <property type="entry name" value="SIALATE O-ACETYLESTERASE"/>
    <property type="match status" value="1"/>
</dbReference>
<dbReference type="RefSeq" id="WP_245925400.1">
    <property type="nucleotide sequence ID" value="NZ_PVTH01000001.1"/>
</dbReference>
<feature type="domain" description="Sialate O-acetylesterase" evidence="3">
    <location>
        <begin position="428"/>
        <end position="541"/>
    </location>
</feature>
<dbReference type="GO" id="GO:0005975">
    <property type="term" value="P:carbohydrate metabolic process"/>
    <property type="evidence" value="ECO:0007669"/>
    <property type="project" value="InterPro"/>
</dbReference>
<dbReference type="AlphaFoldDB" id="A0A2T0UBT9"/>
<dbReference type="InterPro" id="IPR005181">
    <property type="entry name" value="SASA"/>
</dbReference>
<sequence length="665" mass="73312">MKVRTELSLRHAFMMLPLLLSANLHAKVKLPSVFGDNMVFQQKTEAAVWGKTDPGKTVELVPGWSKKTYTGKADAKGNWKILMPTPSYGGPYTLKISDGEQLILNNVLIGEVWVCSGQSNMEMPLAGWGRINNYQQEIAAASYPNIRLLQVERETSLTPQEDAKVWEGGWQACSPASVPGFSSVAYFFARDIYKKTGVPIGLIHTSWGGTIAEAWTSGGALKKMADFKDMVVQMETSQANENGKPFKQQMEEWEASVKTRDGGFKAGSAIWAASSLDDVSWKKIDVPGFWERTALPAFDGVVWFRKKITIPASWAGKELEIDLGVIDDDDITYFNGQVIGATQGYNKPRVYTVPAAAVKGTEAVIAVRVFDSTGEGGFSSDKNTMAVIGGNGERISLDGDWQYKEGFNLKDVPAMPVSKEGPNRPMVLYNAMIHPFIQFSIRGAIWYQGESNVGRAYQYRELFPLMISDWREKWGRGDFPFYFVQLANFMKVNDQPEATGWAALREAQLQTLSLPNTGMAVSIDIGDGEDIHPKNKQDVGGRLALIALANTYGEKVQFSGPLFKTSQVKGKEMILSFTHADGGLRSSDGKPLTGFAVAGEDQKFYWADAKIQGNQVVVSSERVAKPVAIRYAWANNPVCNLVNEAGLPASPFRTDSWFDPSYGQR</sequence>
<feature type="signal peptide" evidence="2">
    <location>
        <begin position="1"/>
        <end position="26"/>
    </location>
</feature>
<dbReference type="PANTHER" id="PTHR22901:SF0">
    <property type="entry name" value="SIALATE O-ACETYLESTERASE"/>
    <property type="match status" value="1"/>
</dbReference>
<dbReference type="InterPro" id="IPR013783">
    <property type="entry name" value="Ig-like_fold"/>
</dbReference>
<gene>
    <name evidence="4" type="ORF">B0I27_101374</name>
</gene>
<keyword evidence="5" id="KW-1185">Reference proteome</keyword>
<evidence type="ECO:0000256" key="2">
    <source>
        <dbReference type="SAM" id="SignalP"/>
    </source>
</evidence>
<evidence type="ECO:0000313" key="4">
    <source>
        <dbReference type="EMBL" id="PRY55405.1"/>
    </source>
</evidence>
<dbReference type="GO" id="GO:0001681">
    <property type="term" value="F:sialate O-acetylesterase activity"/>
    <property type="evidence" value="ECO:0007669"/>
    <property type="project" value="InterPro"/>
</dbReference>
<dbReference type="EMBL" id="PVTH01000001">
    <property type="protein sequence ID" value="PRY55405.1"/>
    <property type="molecule type" value="Genomic_DNA"/>
</dbReference>
<feature type="chain" id="PRO_5015679939" evidence="2">
    <location>
        <begin position="27"/>
        <end position="665"/>
    </location>
</feature>
<dbReference type="Gene3D" id="3.40.50.1110">
    <property type="entry name" value="SGNH hydrolase"/>
    <property type="match status" value="2"/>
</dbReference>
<dbReference type="GO" id="GO:0004553">
    <property type="term" value="F:hydrolase activity, hydrolyzing O-glycosyl compounds"/>
    <property type="evidence" value="ECO:0007669"/>
    <property type="project" value="InterPro"/>
</dbReference>
<dbReference type="InterPro" id="IPR036514">
    <property type="entry name" value="SGNH_hydro_sf"/>
</dbReference>